<gene>
    <name evidence="2" type="ORF">PSNMU_V1.4_AUG-EV-PASAV3_0041500</name>
</gene>
<proteinExistence type="predicted"/>
<feature type="compositionally biased region" description="Acidic residues" evidence="1">
    <location>
        <begin position="346"/>
        <end position="356"/>
    </location>
</feature>
<feature type="region of interest" description="Disordered" evidence="1">
    <location>
        <begin position="272"/>
        <end position="294"/>
    </location>
</feature>
<accession>A0A448Z5P7</accession>
<feature type="region of interest" description="Disordered" evidence="1">
    <location>
        <begin position="319"/>
        <end position="356"/>
    </location>
</feature>
<keyword evidence="3" id="KW-1185">Reference proteome</keyword>
<feature type="region of interest" description="Disordered" evidence="1">
    <location>
        <begin position="131"/>
        <end position="201"/>
    </location>
</feature>
<feature type="compositionally biased region" description="Acidic residues" evidence="1">
    <location>
        <begin position="9"/>
        <end position="42"/>
    </location>
</feature>
<sequence length="356" mass="39930">MSSKGYSEWESEEDEDEEDFVPDAYEEEGDDCVEFSDDEDDPEDFPPILQGEMFIDENKGLCYEQDGIFCLVCKSSIPTESFSFATPVMNTPLVFAGWIKNPGSWMEFEVHFSKEPMSKDPLEIKLLEEQEEQNLRSRSEISKKNYIDDAKNKTSPGKCDLKAPPSYSLENNSGNIKYAAEDRNGKQTSSTLKSGDSAEANEQKMMHVKDPQDNMVFVVSGSRITGNANDDRNISFRGSYRFPLQTSLKNIHLICSIQTIDSGMVVSGATASTAAAGKKRNRPTRDDDSVEESTGEVYQELIDLHDDTRLSTEELRKKYYGTGDMKGNSGQGPRVSTAKRFKETDYEGEDDDAYGF</sequence>
<evidence type="ECO:0000256" key="1">
    <source>
        <dbReference type="SAM" id="MobiDB-lite"/>
    </source>
</evidence>
<feature type="compositionally biased region" description="Basic and acidic residues" evidence="1">
    <location>
        <begin position="131"/>
        <end position="152"/>
    </location>
</feature>
<dbReference type="AlphaFoldDB" id="A0A448Z5P7"/>
<name>A0A448Z5P7_9STRA</name>
<reference evidence="2 3" key="1">
    <citation type="submission" date="2019-01" db="EMBL/GenBank/DDBJ databases">
        <authorList>
            <person name="Ferrante I. M."/>
        </authorList>
    </citation>
    <scope>NUCLEOTIDE SEQUENCE [LARGE SCALE GENOMIC DNA]</scope>
    <source>
        <strain evidence="2 3">B856</strain>
    </source>
</reference>
<dbReference type="Proteomes" id="UP000291116">
    <property type="component" value="Unassembled WGS sequence"/>
</dbReference>
<protein>
    <submittedName>
        <fullName evidence="2">Uncharacterized protein</fullName>
    </submittedName>
</protein>
<dbReference type="EMBL" id="CAACVS010000122">
    <property type="protein sequence ID" value="VEU37353.1"/>
    <property type="molecule type" value="Genomic_DNA"/>
</dbReference>
<evidence type="ECO:0000313" key="2">
    <source>
        <dbReference type="EMBL" id="VEU37353.1"/>
    </source>
</evidence>
<evidence type="ECO:0000313" key="3">
    <source>
        <dbReference type="Proteomes" id="UP000291116"/>
    </source>
</evidence>
<feature type="region of interest" description="Disordered" evidence="1">
    <location>
        <begin position="1"/>
        <end position="42"/>
    </location>
</feature>
<dbReference type="OrthoDB" id="53383at2759"/>
<organism evidence="2 3">
    <name type="scientific">Pseudo-nitzschia multistriata</name>
    <dbReference type="NCBI Taxonomy" id="183589"/>
    <lineage>
        <taxon>Eukaryota</taxon>
        <taxon>Sar</taxon>
        <taxon>Stramenopiles</taxon>
        <taxon>Ochrophyta</taxon>
        <taxon>Bacillariophyta</taxon>
        <taxon>Bacillariophyceae</taxon>
        <taxon>Bacillariophycidae</taxon>
        <taxon>Bacillariales</taxon>
        <taxon>Bacillariaceae</taxon>
        <taxon>Pseudo-nitzschia</taxon>
    </lineage>
</organism>